<dbReference type="PATRIC" id="fig|44252.3.peg.2699"/>
<dbReference type="GeneID" id="77006956"/>
<dbReference type="SUPFAM" id="SSF75005">
    <property type="entry name" value="Arabinanase/levansucrase/invertase"/>
    <property type="match status" value="1"/>
</dbReference>
<dbReference type="Pfam" id="PF04616">
    <property type="entry name" value="Glyco_hydro_43"/>
    <property type="match status" value="1"/>
</dbReference>
<evidence type="ECO:0000256" key="5">
    <source>
        <dbReference type="ARBA" id="ARBA00023295"/>
    </source>
</evidence>
<evidence type="ECO:0000256" key="3">
    <source>
        <dbReference type="ARBA" id="ARBA00022801"/>
    </source>
</evidence>
<keyword evidence="5 6" id="KW-0326">Glycosidase</keyword>
<evidence type="ECO:0000256" key="2">
    <source>
        <dbReference type="ARBA" id="ARBA00022651"/>
    </source>
</evidence>
<dbReference type="CDD" id="cd18620">
    <property type="entry name" value="GH43_XylA-like"/>
    <property type="match status" value="1"/>
</dbReference>
<name>A0A090ZCS6_PAEMA</name>
<keyword evidence="4" id="KW-0119">Carbohydrate metabolism</keyword>
<dbReference type="GO" id="GO:0045493">
    <property type="term" value="P:xylan catabolic process"/>
    <property type="evidence" value="ECO:0007669"/>
    <property type="project" value="UniProtKB-KW"/>
</dbReference>
<dbReference type="HOGENOM" id="CLU_009397_11_0_9"/>
<dbReference type="OrthoDB" id="9801455at2"/>
<dbReference type="CDD" id="cd04084">
    <property type="entry name" value="CBM6_xylanase-like"/>
    <property type="match status" value="1"/>
</dbReference>
<accession>A0A090ZCS6</accession>
<protein>
    <submittedName>
        <fullName evidence="7">Beta-xylosidase</fullName>
        <ecNumber evidence="7">3.2.1.55</ecNumber>
    </submittedName>
</protein>
<evidence type="ECO:0000256" key="4">
    <source>
        <dbReference type="ARBA" id="ARBA00023277"/>
    </source>
</evidence>
<dbReference type="RefSeq" id="WP_036622650.1">
    <property type="nucleotide sequence ID" value="NZ_JAKOBR010000105.1"/>
</dbReference>
<keyword evidence="3 6" id="KW-0378">Hydrolase</keyword>
<dbReference type="EMBL" id="JMQA01000024">
    <property type="protein sequence ID" value="KFN09074.1"/>
    <property type="molecule type" value="Genomic_DNA"/>
</dbReference>
<dbReference type="AlphaFoldDB" id="A0A090ZCS6"/>
<dbReference type="Gene3D" id="2.60.120.260">
    <property type="entry name" value="Galactose-binding domain-like"/>
    <property type="match status" value="1"/>
</dbReference>
<dbReference type="GO" id="GO:0046556">
    <property type="term" value="F:alpha-L-arabinofuranosidase activity"/>
    <property type="evidence" value="ECO:0007669"/>
    <property type="project" value="UniProtKB-EC"/>
</dbReference>
<dbReference type="InterPro" id="IPR023296">
    <property type="entry name" value="Glyco_hydro_beta-prop_sf"/>
</dbReference>
<comment type="similarity">
    <text evidence="1 6">Belongs to the glycosyl hydrolase 43 family.</text>
</comment>
<dbReference type="InterPro" id="IPR006710">
    <property type="entry name" value="Glyco_hydro_43"/>
</dbReference>
<reference evidence="7 8" key="1">
    <citation type="submission" date="2014-04" db="EMBL/GenBank/DDBJ databases">
        <authorList>
            <person name="Bishop-Lilly K.A."/>
            <person name="Broomall S.M."/>
            <person name="Chain P.S."/>
            <person name="Chertkov O."/>
            <person name="Coyne S.R."/>
            <person name="Daligault H.E."/>
            <person name="Davenport K.W."/>
            <person name="Erkkila T."/>
            <person name="Frey K.G."/>
            <person name="Gibbons H.S."/>
            <person name="Gu W."/>
            <person name="Jaissle J."/>
            <person name="Johnson S.L."/>
            <person name="Koroleva G.I."/>
            <person name="Ladner J.T."/>
            <person name="Lo C.-C."/>
            <person name="Minogue T.D."/>
            <person name="Munk C."/>
            <person name="Palacios G.F."/>
            <person name="Redden C.L."/>
            <person name="Rosenzweig C.N."/>
            <person name="Scholz M.B."/>
            <person name="Teshima H."/>
            <person name="Xu Y."/>
        </authorList>
    </citation>
    <scope>NUCLEOTIDE SEQUENCE [LARGE SCALE GENOMIC DNA]</scope>
    <source>
        <strain evidence="7 8">8244</strain>
    </source>
</reference>
<dbReference type="PANTHER" id="PTHR43772">
    <property type="entry name" value="ENDO-1,4-BETA-XYLANASE"/>
    <property type="match status" value="1"/>
</dbReference>
<sequence>MKKQGLNPYLPSWEYVPDGEPYVFNGRVYVYGSHDRFNGHAFCLDDYVCWSAPVDDLGDWRYEGVIYKKTDDPLNPDGRMCLYAPDVTVGPDGRYYLYYVLDKVSIVSVAVCDTPAGKYEFYGYVRYADGTRLGEREGDEPQFDPGVLTEGEQTYLYTGFCAIGDKSRHGAMATVLGPDMLTIVEEPVFVAPSEPYGKGSGFEGHEFFEAPSIRKKGDTYYFVYSSIAMHELCYATSKFPTKGFVYQGVVVSNNDLHIDSYKPADKPMYYGGNNHGSIIHIDGKWFVFYHRHTNGTAFCRQGCIEPIAFREDGTILQAEMTSCGPNGGPLAGRGEYPAYLACNLFCKDEELYTGGFGQSGAWLDSRFPKITQDGKDGDEEIGYIANMTDSATAGFKYFDCHGIRKIKIKVRGYCHGVFEVKTAWDGPALGNITVNFSNIWTEYFADLVIPDGIQALYFTYRGSGGASLSSFTLLGDE</sequence>
<keyword evidence="8" id="KW-1185">Reference proteome</keyword>
<comment type="caution">
    <text evidence="7">The sequence shown here is derived from an EMBL/GenBank/DDBJ whole genome shotgun (WGS) entry which is preliminary data.</text>
</comment>
<dbReference type="Gene3D" id="2.115.10.20">
    <property type="entry name" value="Glycosyl hydrolase domain, family 43"/>
    <property type="match status" value="1"/>
</dbReference>
<evidence type="ECO:0000313" key="8">
    <source>
        <dbReference type="Proteomes" id="UP000029278"/>
    </source>
</evidence>
<keyword evidence="2" id="KW-0624">Polysaccharide degradation</keyword>
<evidence type="ECO:0000256" key="1">
    <source>
        <dbReference type="ARBA" id="ARBA00009865"/>
    </source>
</evidence>
<keyword evidence="2" id="KW-0858">Xylan degradation</keyword>
<dbReference type="PANTHER" id="PTHR43772:SF2">
    <property type="entry name" value="PUTATIVE (AFU_ORTHOLOGUE AFUA_2G04480)-RELATED"/>
    <property type="match status" value="1"/>
</dbReference>
<proteinExistence type="inferred from homology"/>
<dbReference type="InterPro" id="IPR052176">
    <property type="entry name" value="Glycosyl_Hydrlase_43_Enz"/>
</dbReference>
<dbReference type="Proteomes" id="UP000029278">
    <property type="component" value="Unassembled WGS sequence"/>
</dbReference>
<gene>
    <name evidence="7" type="primary">xylA</name>
    <name evidence="7" type="ORF">DJ90_2770</name>
</gene>
<dbReference type="EC" id="3.2.1.55" evidence="7"/>
<dbReference type="STRING" id="44252.DJ90_2770"/>
<evidence type="ECO:0000256" key="6">
    <source>
        <dbReference type="RuleBase" id="RU361187"/>
    </source>
</evidence>
<organism evidence="7 8">
    <name type="scientific">Paenibacillus macerans</name>
    <name type="common">Bacillus macerans</name>
    <dbReference type="NCBI Taxonomy" id="44252"/>
    <lineage>
        <taxon>Bacteria</taxon>
        <taxon>Bacillati</taxon>
        <taxon>Bacillota</taxon>
        <taxon>Bacilli</taxon>
        <taxon>Bacillales</taxon>
        <taxon>Paenibacillaceae</taxon>
        <taxon>Paenibacillus</taxon>
    </lineage>
</organism>
<evidence type="ECO:0000313" key="7">
    <source>
        <dbReference type="EMBL" id="KFN09074.1"/>
    </source>
</evidence>